<protein>
    <submittedName>
        <fullName evidence="2">EthD domain-containing protein</fullName>
    </submittedName>
</protein>
<dbReference type="InterPro" id="IPR009799">
    <property type="entry name" value="EthD_dom"/>
</dbReference>
<accession>A0A316GG92</accession>
<organism evidence="2 3">
    <name type="scientific">Roseicyclus mahoneyensis</name>
    <dbReference type="NCBI Taxonomy" id="164332"/>
    <lineage>
        <taxon>Bacteria</taxon>
        <taxon>Pseudomonadati</taxon>
        <taxon>Pseudomonadota</taxon>
        <taxon>Alphaproteobacteria</taxon>
        <taxon>Rhodobacterales</taxon>
        <taxon>Roseobacteraceae</taxon>
        <taxon>Roseicyclus</taxon>
    </lineage>
</organism>
<evidence type="ECO:0000313" key="3">
    <source>
        <dbReference type="Proteomes" id="UP000245708"/>
    </source>
</evidence>
<comment type="caution">
    <text evidence="2">The sequence shown here is derived from an EMBL/GenBank/DDBJ whole genome shotgun (WGS) entry which is preliminary data.</text>
</comment>
<name>A0A316GG92_9RHOB</name>
<dbReference type="EMBL" id="QGGW01000009">
    <property type="protein sequence ID" value="PWK59215.1"/>
    <property type="molecule type" value="Genomic_DNA"/>
</dbReference>
<gene>
    <name evidence="2" type="ORF">C7455_109138</name>
</gene>
<feature type="domain" description="EthD" evidence="1">
    <location>
        <begin position="26"/>
        <end position="108"/>
    </location>
</feature>
<dbReference type="AlphaFoldDB" id="A0A316GG92"/>
<evidence type="ECO:0000259" key="1">
    <source>
        <dbReference type="Pfam" id="PF07110"/>
    </source>
</evidence>
<dbReference type="Gene3D" id="3.30.70.100">
    <property type="match status" value="2"/>
</dbReference>
<keyword evidence="3" id="KW-1185">Reference proteome</keyword>
<dbReference type="RefSeq" id="WP_170119113.1">
    <property type="nucleotide sequence ID" value="NZ_QGGW01000009.1"/>
</dbReference>
<reference evidence="2 3" key="1">
    <citation type="submission" date="2018-05" db="EMBL/GenBank/DDBJ databases">
        <title>Genomic Encyclopedia of Type Strains, Phase IV (KMG-IV): sequencing the most valuable type-strain genomes for metagenomic binning, comparative biology and taxonomic classification.</title>
        <authorList>
            <person name="Goeker M."/>
        </authorList>
    </citation>
    <scope>NUCLEOTIDE SEQUENCE [LARGE SCALE GENOMIC DNA]</scope>
    <source>
        <strain evidence="2 3">DSM 16097</strain>
    </source>
</reference>
<sequence>MIFFEISENKAIRKIMIHQHIFAAPKPGMTESDFQDYWINLHAPRYAMKIPQIAKYRLNLRLSCSVDPAPIWSGCAEIWLRNDAEQIASMQTPEFLQGARLDEPNWAAFWMTAVLDCETETLLDGTVPDGAVKLIVMSKRDLAHDVTDYRILRRADLKEHAESVPGLLRVDMASARDGLYAVGEARFDEVAHFWFASVEAAERAFAAPERDVMLPSTAARGLNPAQVFPMLVQPHWLIGPEERPLAGAA</sequence>
<dbReference type="InterPro" id="IPR011008">
    <property type="entry name" value="Dimeric_a/b-barrel"/>
</dbReference>
<evidence type="ECO:0000313" key="2">
    <source>
        <dbReference type="EMBL" id="PWK59215.1"/>
    </source>
</evidence>
<dbReference type="Proteomes" id="UP000245708">
    <property type="component" value="Unassembled WGS sequence"/>
</dbReference>
<dbReference type="Pfam" id="PF07110">
    <property type="entry name" value="EthD"/>
    <property type="match status" value="1"/>
</dbReference>
<dbReference type="GO" id="GO:0016491">
    <property type="term" value="F:oxidoreductase activity"/>
    <property type="evidence" value="ECO:0007669"/>
    <property type="project" value="InterPro"/>
</dbReference>
<proteinExistence type="predicted"/>
<dbReference type="SUPFAM" id="SSF54909">
    <property type="entry name" value="Dimeric alpha+beta barrel"/>
    <property type="match status" value="1"/>
</dbReference>